<gene>
    <name evidence="1" type="ORF">NCTC11636_01979</name>
</gene>
<reference evidence="1 2" key="1">
    <citation type="submission" date="2018-12" db="EMBL/GenBank/DDBJ databases">
        <authorList>
            <consortium name="Pathogen Informatics"/>
        </authorList>
    </citation>
    <scope>NUCLEOTIDE SEQUENCE [LARGE SCALE GENOMIC DNA]</scope>
    <source>
        <strain evidence="1 2">NCTC11636</strain>
    </source>
</reference>
<evidence type="ECO:0000313" key="2">
    <source>
        <dbReference type="Proteomes" id="UP000266895"/>
    </source>
</evidence>
<dbReference type="EMBL" id="LR134350">
    <property type="protein sequence ID" value="VEG29300.1"/>
    <property type="molecule type" value="Genomic_DNA"/>
</dbReference>
<dbReference type="AlphaFoldDB" id="A0A3S4TAR8"/>
<proteinExistence type="predicted"/>
<dbReference type="Proteomes" id="UP000266895">
    <property type="component" value="Chromosome"/>
</dbReference>
<name>A0A3S4TAR8_9ACTO</name>
<keyword evidence="2" id="KW-1185">Reference proteome</keyword>
<protein>
    <submittedName>
        <fullName evidence="1">Uncharacterized protein</fullName>
    </submittedName>
</protein>
<sequence length="33" mass="3750">MFFNSTIDANTARAYAEVANARLIERTTDEDEN</sequence>
<organism evidence="1 2">
    <name type="scientific">Actinomyces howellii</name>
    <dbReference type="NCBI Taxonomy" id="52771"/>
    <lineage>
        <taxon>Bacteria</taxon>
        <taxon>Bacillati</taxon>
        <taxon>Actinomycetota</taxon>
        <taxon>Actinomycetes</taxon>
        <taxon>Actinomycetales</taxon>
        <taxon>Actinomycetaceae</taxon>
        <taxon>Actinomyces</taxon>
    </lineage>
</organism>
<accession>A0A3S4TAR8</accession>
<dbReference type="KEGG" id="ahw:NCTC11636_01979"/>
<evidence type="ECO:0000313" key="1">
    <source>
        <dbReference type="EMBL" id="VEG29300.1"/>
    </source>
</evidence>